<name>A0AA90N9H0_9ACTN</name>
<sequence>MTEQQDQNVVTRNDEAGRYEIAVNGELAGFTVFIDRGEQRIFPHTELDEKFSGRGLSSVLVHDALVDTRAAGKRVVPVCPLVAKYVSKHDEVADLVDPVTPEILQFLSSRG</sequence>
<evidence type="ECO:0000313" key="3">
    <source>
        <dbReference type="Proteomes" id="UP001178281"/>
    </source>
</evidence>
<dbReference type="AlphaFoldDB" id="A0AA90N9H0"/>
<keyword evidence="2" id="KW-0012">Acyltransferase</keyword>
<dbReference type="PANTHER" id="PTHR31435">
    <property type="entry name" value="PROTEIN NATD1"/>
    <property type="match status" value="1"/>
</dbReference>
<keyword evidence="3" id="KW-1185">Reference proteome</keyword>
<dbReference type="RefSeq" id="WP_220657774.1">
    <property type="nucleotide sequence ID" value="NZ_BAAAII010000004.1"/>
</dbReference>
<dbReference type="Gene3D" id="3.40.630.30">
    <property type="match status" value="1"/>
</dbReference>
<dbReference type="PANTHER" id="PTHR31435:SF10">
    <property type="entry name" value="BSR4717 PROTEIN"/>
    <property type="match status" value="1"/>
</dbReference>
<protein>
    <submittedName>
        <fullName evidence="2">GNAT family N-acetyltransferase</fullName>
        <ecNumber evidence="2">2.3.1.-</ecNumber>
    </submittedName>
</protein>
<dbReference type="PROSITE" id="PS51729">
    <property type="entry name" value="GNAT_YJDJ"/>
    <property type="match status" value="1"/>
</dbReference>
<feature type="domain" description="N-acetyltransferase" evidence="1">
    <location>
        <begin position="11"/>
        <end position="97"/>
    </location>
</feature>
<dbReference type="InterPro" id="IPR031165">
    <property type="entry name" value="GNAT_YJDJ"/>
</dbReference>
<evidence type="ECO:0000313" key="2">
    <source>
        <dbReference type="EMBL" id="MDP0398282.1"/>
    </source>
</evidence>
<reference evidence="2" key="1">
    <citation type="submission" date="2023-08" db="EMBL/GenBank/DDBJ databases">
        <title>The draft genome of Tsukamurella strandjordii strain 050030.</title>
        <authorList>
            <person name="Zhao F."/>
            <person name="Feng Y."/>
            <person name="Zong Z."/>
        </authorList>
    </citation>
    <scope>NUCLEOTIDE SEQUENCE</scope>
    <source>
        <strain evidence="2">050030</strain>
    </source>
</reference>
<proteinExistence type="predicted"/>
<accession>A0AA90N9H0</accession>
<dbReference type="Pfam" id="PF14542">
    <property type="entry name" value="Acetyltransf_CG"/>
    <property type="match status" value="1"/>
</dbReference>
<dbReference type="EC" id="2.3.1.-" evidence="2"/>
<dbReference type="EMBL" id="JAUTIX010000003">
    <property type="protein sequence ID" value="MDP0398282.1"/>
    <property type="molecule type" value="Genomic_DNA"/>
</dbReference>
<evidence type="ECO:0000259" key="1">
    <source>
        <dbReference type="PROSITE" id="PS51729"/>
    </source>
</evidence>
<dbReference type="SUPFAM" id="SSF55729">
    <property type="entry name" value="Acyl-CoA N-acyltransferases (Nat)"/>
    <property type="match status" value="1"/>
</dbReference>
<comment type="caution">
    <text evidence="2">The sequence shown here is derived from an EMBL/GenBank/DDBJ whole genome shotgun (WGS) entry which is preliminary data.</text>
</comment>
<dbReference type="GO" id="GO:0016746">
    <property type="term" value="F:acyltransferase activity"/>
    <property type="evidence" value="ECO:0007669"/>
    <property type="project" value="UniProtKB-KW"/>
</dbReference>
<organism evidence="2 3">
    <name type="scientific">Tsukamurella strandjordii</name>
    <dbReference type="NCBI Taxonomy" id="147577"/>
    <lineage>
        <taxon>Bacteria</taxon>
        <taxon>Bacillati</taxon>
        <taxon>Actinomycetota</taxon>
        <taxon>Actinomycetes</taxon>
        <taxon>Mycobacteriales</taxon>
        <taxon>Tsukamurellaceae</taxon>
        <taxon>Tsukamurella</taxon>
    </lineage>
</organism>
<dbReference type="InterPro" id="IPR045057">
    <property type="entry name" value="Gcn5-rel_NAT"/>
</dbReference>
<gene>
    <name evidence="2" type="ORF">Q7X28_10125</name>
</gene>
<dbReference type="Proteomes" id="UP001178281">
    <property type="component" value="Unassembled WGS sequence"/>
</dbReference>
<keyword evidence="2" id="KW-0808">Transferase</keyword>
<dbReference type="InterPro" id="IPR016181">
    <property type="entry name" value="Acyl_CoA_acyltransferase"/>
</dbReference>